<evidence type="ECO:0000313" key="4">
    <source>
        <dbReference type="EMBL" id="KAI9634806.1"/>
    </source>
</evidence>
<feature type="compositionally biased region" description="Polar residues" evidence="3">
    <location>
        <begin position="1"/>
        <end position="19"/>
    </location>
</feature>
<dbReference type="PANTHER" id="PTHR16771:SF0">
    <property type="entry name" value="26S PROTEASOME COMPLEX SUBUNIT SEM1"/>
    <property type="match status" value="1"/>
</dbReference>
<dbReference type="SMART" id="SM01385">
    <property type="entry name" value="DSS1_SEM1"/>
    <property type="match status" value="1"/>
</dbReference>
<evidence type="ECO:0000313" key="5">
    <source>
        <dbReference type="Proteomes" id="UP001164286"/>
    </source>
</evidence>
<evidence type="ECO:0000256" key="1">
    <source>
        <dbReference type="ARBA" id="ARBA00034491"/>
    </source>
</evidence>
<dbReference type="PANTHER" id="PTHR16771">
    <property type="entry name" value="26 PROTEASOME COMPLEX SUBUNIT DSS1"/>
    <property type="match status" value="1"/>
</dbReference>
<dbReference type="AlphaFoldDB" id="A0AA38H714"/>
<accession>A0AA38H714</accession>
<comment type="caution">
    <text evidence="4">The sequence shown here is derived from an EMBL/GenBank/DDBJ whole genome shotgun (WGS) entry which is preliminary data.</text>
</comment>
<dbReference type="EMBL" id="JAKWFO010000006">
    <property type="protein sequence ID" value="KAI9634806.1"/>
    <property type="molecule type" value="Genomic_DNA"/>
</dbReference>
<dbReference type="Pfam" id="PF05160">
    <property type="entry name" value="DSS1_SEM1"/>
    <property type="match status" value="1"/>
</dbReference>
<evidence type="ECO:0000256" key="2">
    <source>
        <dbReference type="RuleBase" id="RU369057"/>
    </source>
</evidence>
<keyword evidence="2" id="KW-0539">Nucleus</keyword>
<protein>
    <recommendedName>
        <fullName evidence="2">26S proteasome complex subunit SEM1</fullName>
    </recommendedName>
</protein>
<dbReference type="Proteomes" id="UP001164286">
    <property type="component" value="Unassembled WGS sequence"/>
</dbReference>
<reference evidence="4" key="1">
    <citation type="journal article" date="2022" name="G3 (Bethesda)">
        <title>High quality genome of the basidiomycete yeast Dioszegia hungarica PDD-24b-2 isolated from cloud water.</title>
        <authorList>
            <person name="Jarrige D."/>
            <person name="Haridas S."/>
            <person name="Bleykasten-Grosshans C."/>
            <person name="Joly M."/>
            <person name="Nadalig T."/>
            <person name="Sancelme M."/>
            <person name="Vuilleumier S."/>
            <person name="Grigoriev I.V."/>
            <person name="Amato P."/>
            <person name="Bringel F."/>
        </authorList>
    </citation>
    <scope>NUCLEOTIDE SEQUENCE</scope>
    <source>
        <strain evidence="4">PDD-24b-2</strain>
    </source>
</reference>
<dbReference type="GO" id="GO:0000724">
    <property type="term" value="P:double-strand break repair via homologous recombination"/>
    <property type="evidence" value="ECO:0007669"/>
    <property type="project" value="TreeGrafter"/>
</dbReference>
<feature type="region of interest" description="Disordered" evidence="3">
    <location>
        <begin position="1"/>
        <end position="67"/>
    </location>
</feature>
<comment type="similarity">
    <text evidence="1 2">Belongs to the DSS1/SEM1 family.</text>
</comment>
<evidence type="ECO:0000256" key="3">
    <source>
        <dbReference type="SAM" id="MobiDB-lite"/>
    </source>
</evidence>
<comment type="subcellular location">
    <subcellularLocation>
        <location evidence="2">Nucleus</location>
    </subcellularLocation>
</comment>
<dbReference type="GO" id="GO:0008541">
    <property type="term" value="C:proteasome regulatory particle, lid subcomplex"/>
    <property type="evidence" value="ECO:0007669"/>
    <property type="project" value="UniProtKB-UniRule"/>
</dbReference>
<dbReference type="GO" id="GO:0005634">
    <property type="term" value="C:nucleus"/>
    <property type="evidence" value="ECO:0007669"/>
    <property type="project" value="UniProtKB-SubCell"/>
</dbReference>
<dbReference type="RefSeq" id="XP_052944583.1">
    <property type="nucleotide sequence ID" value="XM_053089742.1"/>
</dbReference>
<sequence length="112" mass="11987">MSQQNNAAEGSKPAASTAQAGPATTGAKADEAGAKKLPQLGALEDDDEFEDFPATAEASGNILDKLQKSDKNMGDQLWEDNWDDDDVEDDFTKQLRTAIAERNGAPDEAMKE</sequence>
<dbReference type="GO" id="GO:0043248">
    <property type="term" value="P:proteasome assembly"/>
    <property type="evidence" value="ECO:0007669"/>
    <property type="project" value="UniProtKB-UniRule"/>
</dbReference>
<dbReference type="GeneID" id="77728947"/>
<keyword evidence="2" id="KW-0647">Proteasome</keyword>
<organism evidence="4 5">
    <name type="scientific">Dioszegia hungarica</name>
    <dbReference type="NCBI Taxonomy" id="4972"/>
    <lineage>
        <taxon>Eukaryota</taxon>
        <taxon>Fungi</taxon>
        <taxon>Dikarya</taxon>
        <taxon>Basidiomycota</taxon>
        <taxon>Agaricomycotina</taxon>
        <taxon>Tremellomycetes</taxon>
        <taxon>Tremellales</taxon>
        <taxon>Bulleribasidiaceae</taxon>
        <taxon>Dioszegia</taxon>
    </lineage>
</organism>
<dbReference type="GO" id="GO:0006406">
    <property type="term" value="P:mRNA export from nucleus"/>
    <property type="evidence" value="ECO:0007669"/>
    <property type="project" value="UniProtKB-UniRule"/>
</dbReference>
<dbReference type="InterPro" id="IPR007834">
    <property type="entry name" value="DSS1_SEM1"/>
</dbReference>
<gene>
    <name evidence="4" type="ORF">MKK02DRAFT_37681</name>
</gene>
<comment type="function">
    <text evidence="2">Component of the 26S proteasome, a multiprotein complex involved in the ATP-dependent degradation of ubiquitinated proteins.</text>
</comment>
<name>A0AA38H714_9TREE</name>
<keyword evidence="5" id="KW-1185">Reference proteome</keyword>
<proteinExistence type="inferred from homology"/>